<dbReference type="PANTHER" id="PTHR12046">
    <property type="entry name" value="HISTONE ACETYLTRANSFERASE TYPE B CATALYTIC SUBUNIT"/>
    <property type="match status" value="1"/>
</dbReference>
<keyword evidence="6 14" id="KW-0963">Cytoplasm</keyword>
<dbReference type="GO" id="GO:0005634">
    <property type="term" value="C:nucleus"/>
    <property type="evidence" value="ECO:0007669"/>
    <property type="project" value="UniProtKB-SubCell"/>
</dbReference>
<keyword evidence="7 14" id="KW-0808">Transferase</keyword>
<dbReference type="HOGENOM" id="CLU_036024_2_1_1"/>
<dbReference type="GO" id="GO:0004402">
    <property type="term" value="F:histone acetyltransferase activity"/>
    <property type="evidence" value="ECO:0007669"/>
    <property type="project" value="UniProtKB-UniRule"/>
</dbReference>
<dbReference type="OrthoDB" id="10253098at2759"/>
<feature type="domain" description="N-acetyltransferase" evidence="18">
    <location>
        <begin position="139"/>
        <end position="318"/>
    </location>
</feature>
<comment type="subcellular location">
    <subcellularLocation>
        <location evidence="2 14">Cytoplasm</location>
    </subcellularLocation>
    <subcellularLocation>
        <location evidence="1 14">Nucleus</location>
    </subcellularLocation>
</comment>
<feature type="binding site" evidence="16">
    <location>
        <position position="267"/>
    </location>
    <ligand>
        <name>acetyl-CoA</name>
        <dbReference type="ChEBI" id="CHEBI:57288"/>
    </ligand>
</feature>
<dbReference type="Pfam" id="PF00583">
    <property type="entry name" value="Acetyltransf_1"/>
    <property type="match status" value="1"/>
</dbReference>
<dbReference type="FunCoup" id="I2GYW6">
    <property type="interactions" value="1225"/>
</dbReference>
<comment type="catalytic activity">
    <reaction evidence="13 14">
        <text>L-lysyl-[protein] + acetyl-CoA = N(6)-acetyl-L-lysyl-[protein] + CoA + H(+)</text>
        <dbReference type="Rhea" id="RHEA:45948"/>
        <dbReference type="Rhea" id="RHEA-COMP:9752"/>
        <dbReference type="Rhea" id="RHEA-COMP:10731"/>
        <dbReference type="ChEBI" id="CHEBI:15378"/>
        <dbReference type="ChEBI" id="CHEBI:29969"/>
        <dbReference type="ChEBI" id="CHEBI:57287"/>
        <dbReference type="ChEBI" id="CHEBI:57288"/>
        <dbReference type="ChEBI" id="CHEBI:61930"/>
        <dbReference type="EC" id="2.3.1.48"/>
    </reaction>
</comment>
<evidence type="ECO:0000313" key="20">
    <source>
        <dbReference type="Proteomes" id="UP000002866"/>
    </source>
</evidence>
<dbReference type="STRING" id="1071380.I2GYW6"/>
<evidence type="ECO:0000256" key="14">
    <source>
        <dbReference type="PIRNR" id="PIRNR038084"/>
    </source>
</evidence>
<evidence type="ECO:0000256" key="16">
    <source>
        <dbReference type="PIRSR" id="PIRSR038084-2"/>
    </source>
</evidence>
<dbReference type="PIRSF" id="PIRSF038084">
    <property type="entry name" value="HAT-B_cat"/>
    <property type="match status" value="1"/>
</dbReference>
<comment type="similarity">
    <text evidence="3 14">Belongs to the HAT1 family.</text>
</comment>
<proteinExistence type="inferred from homology"/>
<evidence type="ECO:0000256" key="8">
    <source>
        <dbReference type="ARBA" id="ARBA00022763"/>
    </source>
</evidence>
<keyword evidence="11 14" id="KW-0539">Nucleus</keyword>
<dbReference type="Gene3D" id="1.10.10.390">
    <property type="match status" value="1"/>
</dbReference>
<dbReference type="Gene3D" id="3.90.360.10">
    <property type="entry name" value="Histone acetyl transferase 1 (HAT1), N-terminal domain"/>
    <property type="match status" value="1"/>
</dbReference>
<evidence type="ECO:0000256" key="4">
    <source>
        <dbReference type="ARBA" id="ARBA00013184"/>
    </source>
</evidence>
<dbReference type="Proteomes" id="UP000002866">
    <property type="component" value="Chromosome 2"/>
</dbReference>
<evidence type="ECO:0000256" key="3">
    <source>
        <dbReference type="ARBA" id="ARBA00010543"/>
    </source>
</evidence>
<dbReference type="GO" id="GO:0005737">
    <property type="term" value="C:cytoplasm"/>
    <property type="evidence" value="ECO:0007669"/>
    <property type="project" value="UniProtKB-SubCell"/>
</dbReference>
<dbReference type="RefSeq" id="XP_004178837.1">
    <property type="nucleotide sequence ID" value="XM_004178789.1"/>
</dbReference>
<dbReference type="InterPro" id="IPR000182">
    <property type="entry name" value="GNAT_dom"/>
</dbReference>
<evidence type="ECO:0000256" key="5">
    <source>
        <dbReference type="ARBA" id="ARBA00021268"/>
    </source>
</evidence>
<reference evidence="19 20" key="1">
    <citation type="journal article" date="2011" name="Proc. Natl. Acad. Sci. U.S.A.">
        <title>Evolutionary erosion of yeast sex chromosomes by mating-type switching accidents.</title>
        <authorList>
            <person name="Gordon J.L."/>
            <person name="Armisen D."/>
            <person name="Proux-Wera E."/>
            <person name="Oheigeartaigh S.S."/>
            <person name="Byrne K.P."/>
            <person name="Wolfe K.H."/>
        </authorList>
    </citation>
    <scope>NUCLEOTIDE SEQUENCE [LARGE SCALE GENOMIC DNA]</scope>
    <source>
        <strain evidence="20">ATCC 34711 / CBS 6284 / DSM 70876 / NBRC 10599 / NRRL Y-10934 / UCD 77-7</strain>
    </source>
</reference>
<dbReference type="GO" id="GO:0000781">
    <property type="term" value="C:chromosome, telomeric region"/>
    <property type="evidence" value="ECO:0007669"/>
    <property type="project" value="GOC"/>
</dbReference>
<comment type="function">
    <text evidence="14">Catalytic component of the histone acetylase B (HAT-B) complex. Has intrinsic substrate specificity that modifies lysine in recognition sequence GXGKXG. Involved in DNA double-strand break repair.</text>
</comment>
<keyword evidence="20" id="KW-1185">Reference proteome</keyword>
<dbReference type="PROSITE" id="PS51186">
    <property type="entry name" value="GNAT"/>
    <property type="match status" value="1"/>
</dbReference>
<feature type="region of interest" description="Interaction with histone H4 N-terminus" evidence="16">
    <location>
        <begin position="194"/>
        <end position="196"/>
    </location>
</feature>
<evidence type="ECO:0000256" key="2">
    <source>
        <dbReference type="ARBA" id="ARBA00004496"/>
    </source>
</evidence>
<dbReference type="GeneID" id="14494295"/>
<evidence type="ECO:0000256" key="10">
    <source>
        <dbReference type="ARBA" id="ARBA00023204"/>
    </source>
</evidence>
<dbReference type="InterPro" id="IPR037113">
    <property type="entry name" value="Hat1_N_sf"/>
</dbReference>
<dbReference type="Pfam" id="PF10394">
    <property type="entry name" value="Hat1_N"/>
    <property type="match status" value="1"/>
</dbReference>
<dbReference type="GO" id="GO:0006302">
    <property type="term" value="P:double-strand break repair"/>
    <property type="evidence" value="ECO:0007669"/>
    <property type="project" value="EnsemblFungi"/>
</dbReference>
<feature type="binding site" evidence="16">
    <location>
        <begin position="227"/>
        <end position="233"/>
    </location>
    <ligand>
        <name>acetyl-CoA</name>
        <dbReference type="ChEBI" id="CHEBI:57288"/>
    </ligand>
</feature>
<evidence type="ECO:0000256" key="6">
    <source>
        <dbReference type="ARBA" id="ARBA00022490"/>
    </source>
</evidence>
<keyword evidence="12 14" id="KW-0012">Acyltransferase</keyword>
<dbReference type="Gene3D" id="3.40.630.30">
    <property type="match status" value="1"/>
</dbReference>
<dbReference type="InterPro" id="IPR017380">
    <property type="entry name" value="Hist_AcTrfase_B-typ_cat-su"/>
</dbReference>
<dbReference type="SUPFAM" id="SSF55729">
    <property type="entry name" value="Acyl-CoA N-acyltransferases (Nat)"/>
    <property type="match status" value="1"/>
</dbReference>
<keyword evidence="9" id="KW-0156">Chromatin regulator</keyword>
<feature type="binding site" evidence="16">
    <location>
        <begin position="220"/>
        <end position="222"/>
    </location>
    <ligand>
        <name>acetyl-CoA</name>
        <dbReference type="ChEBI" id="CHEBI:57288"/>
    </ligand>
</feature>
<sequence length="390" mass="46624">MTLSDFKPETWTTSSIEALKISLVGENAIQFPPNFTHAIFGETEQIFGYKDLIIHLVFDSVTFKPFFNIKYSKKLDNDEIDDIKAKLLNYLPKEDVVFKDEEKWIDQFEHEQKTFELPDDSFKINEYSADDGDFIIFKQNVNVPFCEKLHRRIQILSLFFIDGASYIDANDSNWEIFWLFDKNSKKCIGFSTTYKYWTYINAEEFNKENNLKYRAKISQFLILPPYQNKGHGTKFYESIVDFWMKESSIIEITVEDPNESFDDLRDRCDLNRLYEKGFFQEVTSVKEFDEKWYSNNKSKFKLETRQFKRLVEMILLYKESSLFPQQVKIRLYQKNCDALKAMEEEDQIEALDKQFNLLKEDYTRILMQCKFLKRKIKLEDSTPSLKKKRV</sequence>
<dbReference type="InterPro" id="IPR013523">
    <property type="entry name" value="Hist_AcTrfase_HAT1_C"/>
</dbReference>
<dbReference type="OMA" id="HNANECI"/>
<evidence type="ECO:0000256" key="7">
    <source>
        <dbReference type="ARBA" id="ARBA00022679"/>
    </source>
</evidence>
<protein>
    <recommendedName>
        <fullName evidence="5 14">Histone acetyltransferase type B catalytic subunit</fullName>
        <ecNumber evidence="4 14">2.3.1.48</ecNumber>
    </recommendedName>
</protein>
<organism evidence="19 20">
    <name type="scientific">Henningerozyma blattae (strain ATCC 34711 / CBS 6284 / DSM 70876 / NBRC 10599 / NRRL Y-10934 / UCD 77-7)</name>
    <name type="common">Yeast</name>
    <name type="synonym">Tetrapisispora blattae</name>
    <dbReference type="NCBI Taxonomy" id="1071380"/>
    <lineage>
        <taxon>Eukaryota</taxon>
        <taxon>Fungi</taxon>
        <taxon>Dikarya</taxon>
        <taxon>Ascomycota</taxon>
        <taxon>Saccharomycotina</taxon>
        <taxon>Saccharomycetes</taxon>
        <taxon>Saccharomycetales</taxon>
        <taxon>Saccharomycetaceae</taxon>
        <taxon>Henningerozyma</taxon>
    </lineage>
</organism>
<feature type="site" description="Interaction with histone H4 N-terminus" evidence="17">
    <location>
        <position position="174"/>
    </location>
</feature>
<feature type="binding site" evidence="16">
    <location>
        <position position="258"/>
    </location>
    <ligand>
        <name>acetyl-CoA</name>
        <dbReference type="ChEBI" id="CHEBI:57288"/>
    </ligand>
</feature>
<evidence type="ECO:0000259" key="18">
    <source>
        <dbReference type="PROSITE" id="PS51186"/>
    </source>
</evidence>
<evidence type="ECO:0000256" key="1">
    <source>
        <dbReference type="ARBA" id="ARBA00004123"/>
    </source>
</evidence>
<evidence type="ECO:0000256" key="12">
    <source>
        <dbReference type="ARBA" id="ARBA00023315"/>
    </source>
</evidence>
<dbReference type="InterPro" id="IPR019467">
    <property type="entry name" value="Hat1_N"/>
</dbReference>
<dbReference type="eggNOG" id="KOG2696">
    <property type="taxonomic scope" value="Eukaryota"/>
</dbReference>
<keyword evidence="8" id="KW-0227">DNA damage</keyword>
<dbReference type="GO" id="GO:0000123">
    <property type="term" value="C:histone acetyltransferase complex"/>
    <property type="evidence" value="ECO:0007669"/>
    <property type="project" value="EnsemblFungi"/>
</dbReference>
<dbReference type="KEGG" id="tbl:TBLA_0B04840"/>
<dbReference type="InParanoid" id="I2GYW6"/>
<dbReference type="EC" id="2.3.1.48" evidence="4 14"/>
<dbReference type="FunFam" id="3.40.630.30:FF:000114">
    <property type="entry name" value="Histone acetyltransferase type B catalytic subunit"/>
    <property type="match status" value="1"/>
</dbReference>
<evidence type="ECO:0000256" key="9">
    <source>
        <dbReference type="ARBA" id="ARBA00022853"/>
    </source>
</evidence>
<dbReference type="GO" id="GO:0031509">
    <property type="term" value="P:subtelomeric heterochromatin formation"/>
    <property type="evidence" value="ECO:0007669"/>
    <property type="project" value="EnsemblFungi"/>
</dbReference>
<evidence type="ECO:0000256" key="11">
    <source>
        <dbReference type="ARBA" id="ARBA00023242"/>
    </source>
</evidence>
<gene>
    <name evidence="19" type="primary">TBLA0B04840</name>
    <name evidence="19" type="ORF">TBLA_0B04840</name>
</gene>
<dbReference type="GO" id="GO:0003682">
    <property type="term" value="F:chromatin binding"/>
    <property type="evidence" value="ECO:0007669"/>
    <property type="project" value="EnsemblFungi"/>
</dbReference>
<dbReference type="AlphaFoldDB" id="I2GYW6"/>
<feature type="region of interest" description="Interaction with histone H4 N-terminus" evidence="16">
    <location>
        <begin position="42"/>
        <end position="44"/>
    </location>
</feature>
<dbReference type="Pfam" id="PF21184">
    <property type="entry name" value="HAT1_C_fung"/>
    <property type="match status" value="1"/>
</dbReference>
<name>I2GYW6_HENB6</name>
<evidence type="ECO:0000256" key="15">
    <source>
        <dbReference type="PIRSR" id="PIRSR038084-1"/>
    </source>
</evidence>
<accession>I2GYW6</accession>
<dbReference type="InterPro" id="IPR016181">
    <property type="entry name" value="Acyl_CoA_acyltransferase"/>
</dbReference>
<dbReference type="EMBL" id="HE806317">
    <property type="protein sequence ID" value="CCH59318.1"/>
    <property type="molecule type" value="Genomic_DNA"/>
</dbReference>
<dbReference type="GO" id="GO:0042393">
    <property type="term" value="F:histone binding"/>
    <property type="evidence" value="ECO:0007669"/>
    <property type="project" value="InterPro"/>
</dbReference>
<feature type="active site" description="Proton donor/acceptor" evidence="15">
    <location>
        <position position="255"/>
    </location>
</feature>
<evidence type="ECO:0000256" key="17">
    <source>
        <dbReference type="PIRSR" id="PIRSR038084-3"/>
    </source>
</evidence>
<keyword evidence="10" id="KW-0234">DNA repair</keyword>
<comment type="subunit">
    <text evidence="14">Component of the HAT-B complex composed of at least HAT1 and HAT2. The HAT-B complex binds to histone H4 tail.</text>
</comment>
<evidence type="ECO:0000313" key="19">
    <source>
        <dbReference type="EMBL" id="CCH59318.1"/>
    </source>
</evidence>
<evidence type="ECO:0000256" key="13">
    <source>
        <dbReference type="ARBA" id="ARBA00048017"/>
    </source>
</evidence>